<proteinExistence type="predicted"/>
<dbReference type="OrthoDB" id="3013258at2759"/>
<keyword evidence="2" id="KW-1185">Reference proteome</keyword>
<gene>
    <name evidence="1" type="ORF">K435DRAFT_916056</name>
</gene>
<accession>A0A4S8LIM7</accession>
<dbReference type="Proteomes" id="UP000297245">
    <property type="component" value="Unassembled WGS sequence"/>
</dbReference>
<protein>
    <submittedName>
        <fullName evidence="1">Uncharacterized protein</fullName>
    </submittedName>
</protein>
<dbReference type="EMBL" id="ML179392">
    <property type="protein sequence ID" value="THU88851.1"/>
    <property type="molecule type" value="Genomic_DNA"/>
</dbReference>
<evidence type="ECO:0000313" key="2">
    <source>
        <dbReference type="Proteomes" id="UP000297245"/>
    </source>
</evidence>
<organism evidence="1 2">
    <name type="scientific">Dendrothele bispora (strain CBS 962.96)</name>
    <dbReference type="NCBI Taxonomy" id="1314807"/>
    <lineage>
        <taxon>Eukaryota</taxon>
        <taxon>Fungi</taxon>
        <taxon>Dikarya</taxon>
        <taxon>Basidiomycota</taxon>
        <taxon>Agaricomycotina</taxon>
        <taxon>Agaricomycetes</taxon>
        <taxon>Agaricomycetidae</taxon>
        <taxon>Agaricales</taxon>
        <taxon>Agaricales incertae sedis</taxon>
        <taxon>Dendrothele</taxon>
    </lineage>
</organism>
<evidence type="ECO:0000313" key="1">
    <source>
        <dbReference type="EMBL" id="THU88851.1"/>
    </source>
</evidence>
<dbReference type="AlphaFoldDB" id="A0A4S8LIM7"/>
<reference evidence="1 2" key="1">
    <citation type="journal article" date="2019" name="Nat. Ecol. Evol.">
        <title>Megaphylogeny resolves global patterns of mushroom evolution.</title>
        <authorList>
            <person name="Varga T."/>
            <person name="Krizsan K."/>
            <person name="Foldi C."/>
            <person name="Dima B."/>
            <person name="Sanchez-Garcia M."/>
            <person name="Sanchez-Ramirez S."/>
            <person name="Szollosi G.J."/>
            <person name="Szarkandi J.G."/>
            <person name="Papp V."/>
            <person name="Albert L."/>
            <person name="Andreopoulos W."/>
            <person name="Angelini C."/>
            <person name="Antonin V."/>
            <person name="Barry K.W."/>
            <person name="Bougher N.L."/>
            <person name="Buchanan P."/>
            <person name="Buyck B."/>
            <person name="Bense V."/>
            <person name="Catcheside P."/>
            <person name="Chovatia M."/>
            <person name="Cooper J."/>
            <person name="Damon W."/>
            <person name="Desjardin D."/>
            <person name="Finy P."/>
            <person name="Geml J."/>
            <person name="Haridas S."/>
            <person name="Hughes K."/>
            <person name="Justo A."/>
            <person name="Karasinski D."/>
            <person name="Kautmanova I."/>
            <person name="Kiss B."/>
            <person name="Kocsube S."/>
            <person name="Kotiranta H."/>
            <person name="LaButti K.M."/>
            <person name="Lechner B.E."/>
            <person name="Liimatainen K."/>
            <person name="Lipzen A."/>
            <person name="Lukacs Z."/>
            <person name="Mihaltcheva S."/>
            <person name="Morgado L.N."/>
            <person name="Niskanen T."/>
            <person name="Noordeloos M.E."/>
            <person name="Ohm R.A."/>
            <person name="Ortiz-Santana B."/>
            <person name="Ovrebo C."/>
            <person name="Racz N."/>
            <person name="Riley R."/>
            <person name="Savchenko A."/>
            <person name="Shiryaev A."/>
            <person name="Soop K."/>
            <person name="Spirin V."/>
            <person name="Szebenyi C."/>
            <person name="Tomsovsky M."/>
            <person name="Tulloss R.E."/>
            <person name="Uehling J."/>
            <person name="Grigoriev I.V."/>
            <person name="Vagvolgyi C."/>
            <person name="Papp T."/>
            <person name="Martin F.M."/>
            <person name="Miettinen O."/>
            <person name="Hibbett D.S."/>
            <person name="Nagy L.G."/>
        </authorList>
    </citation>
    <scope>NUCLEOTIDE SEQUENCE [LARGE SCALE GENOMIC DNA]</scope>
    <source>
        <strain evidence="1 2">CBS 962.96</strain>
    </source>
</reference>
<name>A0A4S8LIM7_DENBC</name>
<sequence length="191" mass="21621">MSSSFYKNATNCTFNGKVFNVAGNLNFMGDSGSEDQIVSHGAQGESIFDEYQSVRRCDMRLLQQLSEVNEGLLQPWRPEKLKYTTTAYKIDLIGHAAGALTHCIAAWERDFLQYSNQYSSYFTFLSAFLFTNHPNIVHLFGFNRQKSSPALIFCDDVVPFMHVWEDCLPIVKSYIHNSIIPLGVGKDRSQG</sequence>